<dbReference type="Proteomes" id="UP000070620">
    <property type="component" value="Unassembled WGS sequence"/>
</dbReference>
<accession>A0A136PYK1</accession>
<sequence>MVGTNQFGEMYADLSQIPKDVRKDLRPALKKTGDQVAADAKGRASWSSRIPGAIRVKVLYGRGRAGVIITVSRKRAPHARPYEGIAARRGNAANFRHPLFGNRERWYTQRTRPFLLPAAQARRAQVRADIVKVVADAARRRGFK</sequence>
<reference evidence="1 2" key="1">
    <citation type="submission" date="2016-01" db="EMBL/GenBank/DDBJ databases">
        <title>Whole genome sequence and analysis of Micromonospora rosaria DSM 803, which can produce antibacterial substance rosamicin.</title>
        <authorList>
            <person name="Yang H."/>
            <person name="He X."/>
            <person name="Zhu D."/>
        </authorList>
    </citation>
    <scope>NUCLEOTIDE SEQUENCE [LARGE SCALE GENOMIC DNA]</scope>
    <source>
        <strain evidence="1 2">DSM 803</strain>
    </source>
</reference>
<name>A0A136PYK1_9ACTN</name>
<gene>
    <name evidence="1" type="ORF">AWW66_03305</name>
</gene>
<organism evidence="1 2">
    <name type="scientific">Micromonospora rosaria</name>
    <dbReference type="NCBI Taxonomy" id="47874"/>
    <lineage>
        <taxon>Bacteria</taxon>
        <taxon>Bacillati</taxon>
        <taxon>Actinomycetota</taxon>
        <taxon>Actinomycetes</taxon>
        <taxon>Micromonosporales</taxon>
        <taxon>Micromonosporaceae</taxon>
        <taxon>Micromonospora</taxon>
    </lineage>
</organism>
<dbReference type="AlphaFoldDB" id="A0A136PYK1"/>
<protein>
    <submittedName>
        <fullName evidence="1">Uncharacterized protein</fullName>
    </submittedName>
</protein>
<evidence type="ECO:0000313" key="2">
    <source>
        <dbReference type="Proteomes" id="UP000070620"/>
    </source>
</evidence>
<comment type="caution">
    <text evidence="1">The sequence shown here is derived from an EMBL/GenBank/DDBJ whole genome shotgun (WGS) entry which is preliminary data.</text>
</comment>
<evidence type="ECO:0000313" key="1">
    <source>
        <dbReference type="EMBL" id="KXK63354.1"/>
    </source>
</evidence>
<keyword evidence="2" id="KW-1185">Reference proteome</keyword>
<dbReference type="EMBL" id="LRQV01000006">
    <property type="protein sequence ID" value="KXK63354.1"/>
    <property type="molecule type" value="Genomic_DNA"/>
</dbReference>
<proteinExistence type="predicted"/>